<evidence type="ECO:0000256" key="9">
    <source>
        <dbReference type="SAM" id="MobiDB-lite"/>
    </source>
</evidence>
<evidence type="ECO:0000256" key="7">
    <source>
        <dbReference type="ARBA" id="ARBA00023125"/>
    </source>
</evidence>
<evidence type="ECO:0000256" key="2">
    <source>
        <dbReference type="ARBA" id="ARBA00004574"/>
    </source>
</evidence>
<keyword evidence="6" id="KW-0779">Telomere</keyword>
<dbReference type="Proteomes" id="UP001180020">
    <property type="component" value="Unassembled WGS sequence"/>
</dbReference>
<feature type="region of interest" description="Disordered" evidence="9">
    <location>
        <begin position="415"/>
        <end position="444"/>
    </location>
</feature>
<dbReference type="EMBL" id="JAUJYO010000017">
    <property type="protein sequence ID" value="KAK1291634.1"/>
    <property type="molecule type" value="Genomic_DNA"/>
</dbReference>
<proteinExistence type="inferred from homology"/>
<dbReference type="GO" id="GO:1990879">
    <property type="term" value="C:CST complex"/>
    <property type="evidence" value="ECO:0007669"/>
    <property type="project" value="TreeGrafter"/>
</dbReference>
<dbReference type="GO" id="GO:0042162">
    <property type="term" value="F:telomeric DNA binding"/>
    <property type="evidence" value="ECO:0007669"/>
    <property type="project" value="TreeGrafter"/>
</dbReference>
<reference evidence="10" key="2">
    <citation type="submission" date="2023-06" db="EMBL/GenBank/DDBJ databases">
        <authorList>
            <person name="Ma L."/>
            <person name="Liu K.-W."/>
            <person name="Li Z."/>
            <person name="Hsiao Y.-Y."/>
            <person name="Qi Y."/>
            <person name="Fu T."/>
            <person name="Tang G."/>
            <person name="Zhang D."/>
            <person name="Sun W.-H."/>
            <person name="Liu D.-K."/>
            <person name="Li Y."/>
            <person name="Chen G.-Z."/>
            <person name="Liu X.-D."/>
            <person name="Liao X.-Y."/>
            <person name="Jiang Y.-T."/>
            <person name="Yu X."/>
            <person name="Hao Y."/>
            <person name="Huang J."/>
            <person name="Zhao X.-W."/>
            <person name="Ke S."/>
            <person name="Chen Y.-Y."/>
            <person name="Wu W.-L."/>
            <person name="Hsu J.-L."/>
            <person name="Lin Y.-F."/>
            <person name="Huang M.-D."/>
            <person name="Li C.-Y."/>
            <person name="Huang L."/>
            <person name="Wang Z.-W."/>
            <person name="Zhao X."/>
            <person name="Zhong W.-Y."/>
            <person name="Peng D.-H."/>
            <person name="Ahmad S."/>
            <person name="Lan S."/>
            <person name="Zhang J.-S."/>
            <person name="Tsai W.-C."/>
            <person name="Van De Peer Y."/>
            <person name="Liu Z.-J."/>
        </authorList>
    </citation>
    <scope>NUCLEOTIDE SEQUENCE</scope>
    <source>
        <strain evidence="10">CP</strain>
        <tissue evidence="10">Leaves</tissue>
    </source>
</reference>
<gene>
    <name evidence="10" type="primary">CTC1</name>
    <name evidence="10" type="ORF">QJS10_CPB17g02512</name>
</gene>
<dbReference type="AlphaFoldDB" id="A0AAV9CTA0"/>
<evidence type="ECO:0000256" key="1">
    <source>
        <dbReference type="ARBA" id="ARBA00004123"/>
    </source>
</evidence>
<evidence type="ECO:0000256" key="4">
    <source>
        <dbReference type="ARBA" id="ARBA00016175"/>
    </source>
</evidence>
<dbReference type="PANTHER" id="PTHR14865:SF2">
    <property type="entry name" value="CST COMPLEX SUBUNIT CTC1"/>
    <property type="match status" value="1"/>
</dbReference>
<keyword evidence="5" id="KW-0158">Chromosome</keyword>
<name>A0AAV9CTA0_ACOCL</name>
<organism evidence="10 11">
    <name type="scientific">Acorus calamus</name>
    <name type="common">Sweet flag</name>
    <dbReference type="NCBI Taxonomy" id="4465"/>
    <lineage>
        <taxon>Eukaryota</taxon>
        <taxon>Viridiplantae</taxon>
        <taxon>Streptophyta</taxon>
        <taxon>Embryophyta</taxon>
        <taxon>Tracheophyta</taxon>
        <taxon>Spermatophyta</taxon>
        <taxon>Magnoliopsida</taxon>
        <taxon>Liliopsida</taxon>
        <taxon>Acoraceae</taxon>
        <taxon>Acorus</taxon>
    </lineage>
</organism>
<evidence type="ECO:0000256" key="8">
    <source>
        <dbReference type="ARBA" id="ARBA00023242"/>
    </source>
</evidence>
<keyword evidence="8" id="KW-0539">Nucleus</keyword>
<evidence type="ECO:0000313" key="10">
    <source>
        <dbReference type="EMBL" id="KAK1291634.1"/>
    </source>
</evidence>
<comment type="similarity">
    <text evidence="3">Belongs to the CTC1 family.</text>
</comment>
<evidence type="ECO:0000256" key="3">
    <source>
        <dbReference type="ARBA" id="ARBA00006332"/>
    </source>
</evidence>
<evidence type="ECO:0000313" key="11">
    <source>
        <dbReference type="Proteomes" id="UP001180020"/>
    </source>
</evidence>
<protein>
    <recommendedName>
        <fullName evidence="4">CST complex subunit CTC1</fullName>
    </recommendedName>
</protein>
<evidence type="ECO:0000256" key="5">
    <source>
        <dbReference type="ARBA" id="ARBA00022454"/>
    </source>
</evidence>
<comment type="caution">
    <text evidence="10">The sequence shown here is derived from an EMBL/GenBank/DDBJ whole genome shotgun (WGS) entry which is preliminary data.</text>
</comment>
<dbReference type="PANTHER" id="PTHR14865">
    <property type="entry name" value="CST COMPLEX SUBUNIT CTC1"/>
    <property type="match status" value="1"/>
</dbReference>
<keyword evidence="7" id="KW-0238">DNA-binding</keyword>
<comment type="subcellular location">
    <subcellularLocation>
        <location evidence="2">Chromosome</location>
        <location evidence="2">Telomere</location>
    </subcellularLocation>
    <subcellularLocation>
        <location evidence="1">Nucleus</location>
    </subcellularLocation>
</comment>
<reference evidence="10" key="1">
    <citation type="journal article" date="2023" name="Nat. Commun.">
        <title>Diploid and tetraploid genomes of Acorus and the evolution of monocots.</title>
        <authorList>
            <person name="Ma L."/>
            <person name="Liu K.W."/>
            <person name="Li Z."/>
            <person name="Hsiao Y.Y."/>
            <person name="Qi Y."/>
            <person name="Fu T."/>
            <person name="Tang G.D."/>
            <person name="Zhang D."/>
            <person name="Sun W.H."/>
            <person name="Liu D.K."/>
            <person name="Li Y."/>
            <person name="Chen G.Z."/>
            <person name="Liu X.D."/>
            <person name="Liao X.Y."/>
            <person name="Jiang Y.T."/>
            <person name="Yu X."/>
            <person name="Hao Y."/>
            <person name="Huang J."/>
            <person name="Zhao X.W."/>
            <person name="Ke S."/>
            <person name="Chen Y.Y."/>
            <person name="Wu W.L."/>
            <person name="Hsu J.L."/>
            <person name="Lin Y.F."/>
            <person name="Huang M.D."/>
            <person name="Li C.Y."/>
            <person name="Huang L."/>
            <person name="Wang Z.W."/>
            <person name="Zhao X."/>
            <person name="Zhong W.Y."/>
            <person name="Peng D.H."/>
            <person name="Ahmad S."/>
            <person name="Lan S."/>
            <person name="Zhang J.S."/>
            <person name="Tsai W.C."/>
            <person name="Van de Peer Y."/>
            <person name="Liu Z.J."/>
        </authorList>
    </citation>
    <scope>NUCLEOTIDE SEQUENCE</scope>
    <source>
        <strain evidence="10">CP</strain>
    </source>
</reference>
<dbReference type="InterPro" id="IPR042617">
    <property type="entry name" value="CTC1-like"/>
</dbReference>
<dbReference type="GO" id="GO:0045740">
    <property type="term" value="P:positive regulation of DNA replication"/>
    <property type="evidence" value="ECO:0007669"/>
    <property type="project" value="TreeGrafter"/>
</dbReference>
<sequence>MYASSSLPSSAFQTRHGVFMEFCKHDHCCCSNSSNMDPLKLVVHMSNFINNSEELWKTLSQSQYNATAISKDNKTSLLSCEGKFYVRPIRRIIQSEDLGIVLMGTLQISASSGRLQLLDATGSLDIVVPDLPSNFDSQSVLEVREFTIVIEGPPMQVDCVGPYENSFFSCRSMFEHIQVKKELRKFVIFVHFHLRNATYLNISFRLPSFVVRTDNVKEKESRDGKFHLLLVTHKFPATRYLQDDPVIMSESSLFAEAILLPWCLDLSGEDTKGMVETRSEYGHGQDSEEVWSKRPKMVHTFSTSTTLKDTLVENKKKISNISCLVNFQSINDHKFLRPANLFSAGSSSRRIFLEFLSKSFYNYGLRPGWYFMMKFSEDSKNQLAFDTHEKILITFQTCFWSVSFSSFECLQQKAPPTDHSSETSAAAADGVPPNEPPHELSMNQMPEDTDVHLYLSVEAMELLQGDSDYGTLPVQGEVLSVSACFECMMNTPLQHCENFDPSCSLPAGNLTSIFGDVIDVHHLPCSSADETSSITHESMSNVGTLAACNDSLKYICIHVSDGFHMVKIHGLISKHAYPIGLGPGTSATFHRVLIPLSSKGKLGLVLTPVSFIEVDFVKEVYRPSHCSSFWPSSSLNMVEEDTMNTITSILISQLIPYLDNKPFRLRCRVVEIHILVLEKAKCLLKGLFKTPDVKIPIAGFILDDGSASCCCWADADRAEKLLRLHEIVIRTSPGRLTGRKSTPHRTQDTISYPLKKMLKKHHRITIKNSGSMEDSSCLNLSYSGHSNQVLTISEETLLKRIILNACAGPVINVVGNVMDANSLSRVERELTEMQVGMLPIANVWATEVVCTDPLSEARYLLSELSPE</sequence>
<dbReference type="GO" id="GO:0003697">
    <property type="term" value="F:single-stranded DNA binding"/>
    <property type="evidence" value="ECO:0007669"/>
    <property type="project" value="TreeGrafter"/>
</dbReference>
<dbReference type="GO" id="GO:0010833">
    <property type="term" value="P:telomere maintenance via telomere lengthening"/>
    <property type="evidence" value="ECO:0007669"/>
    <property type="project" value="TreeGrafter"/>
</dbReference>
<accession>A0AAV9CTA0</accession>
<evidence type="ECO:0000256" key="6">
    <source>
        <dbReference type="ARBA" id="ARBA00022895"/>
    </source>
</evidence>
<keyword evidence="11" id="KW-1185">Reference proteome</keyword>